<reference evidence="2 3" key="1">
    <citation type="submission" date="2018-10" db="EMBL/GenBank/DDBJ databases">
        <title>Genomic Encyclopedia of Archaeal and Bacterial Type Strains, Phase II (KMG-II): from individual species to whole genera.</title>
        <authorList>
            <person name="Goeker M."/>
        </authorList>
    </citation>
    <scope>NUCLEOTIDE SEQUENCE [LARGE SCALE GENOMIC DNA]</scope>
    <source>
        <strain evidence="2 3">DSM 14954</strain>
    </source>
</reference>
<name>A0A660LI66_9ACTN</name>
<proteinExistence type="predicted"/>
<accession>A0A660LI66</accession>
<evidence type="ECO:0000256" key="1">
    <source>
        <dbReference type="SAM" id="Phobius"/>
    </source>
</evidence>
<comment type="caution">
    <text evidence="2">The sequence shown here is derived from an EMBL/GenBank/DDBJ whole genome shotgun (WGS) entry which is preliminary data.</text>
</comment>
<keyword evidence="1" id="KW-0812">Transmembrane</keyword>
<organism evidence="2 3">
    <name type="scientific">Solirubrobacter pauli</name>
    <dbReference type="NCBI Taxonomy" id="166793"/>
    <lineage>
        <taxon>Bacteria</taxon>
        <taxon>Bacillati</taxon>
        <taxon>Actinomycetota</taxon>
        <taxon>Thermoleophilia</taxon>
        <taxon>Solirubrobacterales</taxon>
        <taxon>Solirubrobacteraceae</taxon>
        <taxon>Solirubrobacter</taxon>
    </lineage>
</organism>
<gene>
    <name evidence="2" type="ORF">C8N24_2402</name>
</gene>
<feature type="transmembrane region" description="Helical" evidence="1">
    <location>
        <begin position="7"/>
        <end position="24"/>
    </location>
</feature>
<sequence length="53" mass="5803">MSADRRDTILVVIALICALLSFWIPMPWGAIPAVITLAIAAGALIRSRRARDR</sequence>
<keyword evidence="3" id="KW-1185">Reference proteome</keyword>
<keyword evidence="1" id="KW-1133">Transmembrane helix</keyword>
<evidence type="ECO:0000313" key="3">
    <source>
        <dbReference type="Proteomes" id="UP000278962"/>
    </source>
</evidence>
<protein>
    <submittedName>
        <fullName evidence="2">Uncharacterized protein</fullName>
    </submittedName>
</protein>
<dbReference type="Proteomes" id="UP000278962">
    <property type="component" value="Unassembled WGS sequence"/>
</dbReference>
<dbReference type="AlphaFoldDB" id="A0A660LI66"/>
<feature type="transmembrane region" description="Helical" evidence="1">
    <location>
        <begin position="30"/>
        <end position="47"/>
    </location>
</feature>
<dbReference type="RefSeq" id="WP_170179033.1">
    <property type="nucleotide sequence ID" value="NZ_RBIL01000001.1"/>
</dbReference>
<keyword evidence="1" id="KW-0472">Membrane</keyword>
<evidence type="ECO:0000313" key="2">
    <source>
        <dbReference type="EMBL" id="RKQ92551.1"/>
    </source>
</evidence>
<dbReference type="EMBL" id="RBIL01000001">
    <property type="protein sequence ID" value="RKQ92551.1"/>
    <property type="molecule type" value="Genomic_DNA"/>
</dbReference>